<protein>
    <recommendedName>
        <fullName evidence="4">YitT family protein</fullName>
    </recommendedName>
</protein>
<feature type="transmembrane region" description="Helical" evidence="1">
    <location>
        <begin position="153"/>
        <end position="170"/>
    </location>
</feature>
<feature type="transmembrane region" description="Helical" evidence="1">
    <location>
        <begin position="7"/>
        <end position="25"/>
    </location>
</feature>
<feature type="transmembrane region" description="Helical" evidence="1">
    <location>
        <begin position="74"/>
        <end position="96"/>
    </location>
</feature>
<reference evidence="2 3" key="2">
    <citation type="submission" date="2018-02" db="EMBL/GenBank/DDBJ databases">
        <title>Whole genome sequencing analysis of Streptococcus pluranimalium isolated from cattle infected mastitis in China.</title>
        <authorList>
            <person name="Zhang J.-R."/>
            <person name="Hu G.-Z."/>
        </authorList>
    </citation>
    <scope>NUCLEOTIDE SEQUENCE [LARGE SCALE GENOMIC DNA]</scope>
    <source>
        <strain evidence="2 3">TH11417</strain>
    </source>
</reference>
<keyword evidence="1" id="KW-0812">Transmembrane</keyword>
<dbReference type="EMBL" id="CP025536">
    <property type="protein sequence ID" value="AUW97434.1"/>
    <property type="molecule type" value="Genomic_DNA"/>
</dbReference>
<dbReference type="PANTHER" id="PTHR40078">
    <property type="entry name" value="INTEGRAL MEMBRANE PROTEIN-RELATED"/>
    <property type="match status" value="1"/>
</dbReference>
<dbReference type="GeneID" id="98394267"/>
<evidence type="ECO:0000313" key="3">
    <source>
        <dbReference type="Proteomes" id="UP000238956"/>
    </source>
</evidence>
<organism evidence="2 3">
    <name type="scientific">Streptococcus pluranimalium</name>
    <dbReference type="NCBI Taxonomy" id="82348"/>
    <lineage>
        <taxon>Bacteria</taxon>
        <taxon>Bacillati</taxon>
        <taxon>Bacillota</taxon>
        <taxon>Bacilli</taxon>
        <taxon>Lactobacillales</taxon>
        <taxon>Streptococcaceae</taxon>
        <taxon>Streptococcus</taxon>
    </lineage>
</organism>
<evidence type="ECO:0000256" key="1">
    <source>
        <dbReference type="SAM" id="Phobius"/>
    </source>
</evidence>
<proteinExistence type="predicted"/>
<feature type="transmembrane region" description="Helical" evidence="1">
    <location>
        <begin position="45"/>
        <end position="65"/>
    </location>
</feature>
<dbReference type="RefSeq" id="WP_104968736.1">
    <property type="nucleotide sequence ID" value="NZ_CP025536.1"/>
</dbReference>
<dbReference type="KEGG" id="splr:C0J00_10140"/>
<keyword evidence="1" id="KW-1133">Transmembrane helix</keyword>
<evidence type="ECO:0000313" key="2">
    <source>
        <dbReference type="EMBL" id="AUW97434.1"/>
    </source>
</evidence>
<dbReference type="Pfam" id="PF19700">
    <property type="entry name" value="DUF6198"/>
    <property type="match status" value="1"/>
</dbReference>
<dbReference type="OrthoDB" id="2040705at2"/>
<keyword evidence="3" id="KW-1185">Reference proteome</keyword>
<keyword evidence="1" id="KW-0472">Membrane</keyword>
<evidence type="ECO:0008006" key="4">
    <source>
        <dbReference type="Google" id="ProtNLM"/>
    </source>
</evidence>
<reference evidence="2 3" key="1">
    <citation type="submission" date="2017-12" db="EMBL/GenBank/DDBJ databases">
        <authorList>
            <person name="Hurst M.R.H."/>
        </authorList>
    </citation>
    <scope>NUCLEOTIDE SEQUENCE [LARGE SCALE GENOMIC DNA]</scope>
    <source>
        <strain evidence="2 3">TH11417</strain>
    </source>
</reference>
<feature type="transmembrane region" description="Helical" evidence="1">
    <location>
        <begin position="108"/>
        <end position="133"/>
    </location>
</feature>
<dbReference type="PANTHER" id="PTHR40078:SF1">
    <property type="entry name" value="INTEGRAL MEMBRANE PROTEIN"/>
    <property type="match status" value="1"/>
</dbReference>
<gene>
    <name evidence="2" type="ORF">C0J00_10140</name>
</gene>
<sequence>MIKKTILSFLFYMISALGISLTIKADIGVSSFNSFNVAVAELFDIKIGTVTGIINGLFLITSYFLDKRKSFRDYILMVFSVLFLGYAINFFVYDIFIDLLFSNYIMKIVVFITGTCIAGFGTGRIIHFGILIFPIEKFCQLMSSLTVKEFSSYRYGIDIICVTLSVLISIVFHQPIVVREGTIISLVLLSYIIGRSK</sequence>
<dbReference type="Proteomes" id="UP000238956">
    <property type="component" value="Chromosome"/>
</dbReference>
<dbReference type="InterPro" id="IPR038750">
    <property type="entry name" value="YczE/YyaS-like"/>
</dbReference>
<accession>A0A2L0D6X8</accession>
<feature type="transmembrane region" description="Helical" evidence="1">
    <location>
        <begin position="176"/>
        <end position="194"/>
    </location>
</feature>
<name>A0A2L0D6X8_9STRE</name>
<dbReference type="AlphaFoldDB" id="A0A2L0D6X8"/>